<proteinExistence type="predicted"/>
<organism evidence="1">
    <name type="scientific">Collimonas fungivorans</name>
    <dbReference type="NCBI Taxonomy" id="158899"/>
    <lineage>
        <taxon>Bacteria</taxon>
        <taxon>Pseudomonadati</taxon>
        <taxon>Pseudomonadota</taxon>
        <taxon>Betaproteobacteria</taxon>
        <taxon>Burkholderiales</taxon>
        <taxon>Oxalobacteraceae</taxon>
        <taxon>Collimonas</taxon>
    </lineage>
</organism>
<protein>
    <submittedName>
        <fullName evidence="1">Uncharacterized protein</fullName>
    </submittedName>
</protein>
<evidence type="ECO:0000313" key="1">
    <source>
        <dbReference type="EMBL" id="AMO94194.1"/>
    </source>
</evidence>
<reference evidence="1 2" key="1">
    <citation type="submission" date="2015-11" db="EMBL/GenBank/DDBJ databases">
        <title>Exploring the genomic traits of fungus-feeding bacterial genus Collimonas.</title>
        <authorList>
            <person name="Song C."/>
            <person name="Schmidt R."/>
            <person name="de Jager V."/>
            <person name="Krzyzanowska D."/>
            <person name="Jongedijk E."/>
            <person name="Cankar K."/>
            <person name="Beekwilder J."/>
            <person name="van Veen A."/>
            <person name="de Boer W."/>
            <person name="van Veen J.A."/>
            <person name="Garbeva P."/>
        </authorList>
    </citation>
    <scope>NUCLEOTIDE SEQUENCE [LARGE SCALE GENOMIC DNA]</scope>
    <source>
        <strain evidence="1 2">Ter6</strain>
    </source>
</reference>
<accession>A0A127P978</accession>
<evidence type="ECO:0000313" key="2">
    <source>
        <dbReference type="Proteomes" id="UP000072421"/>
    </source>
</evidence>
<name>A0A127P978_9BURK</name>
<dbReference type="Proteomes" id="UP000072421">
    <property type="component" value="Chromosome"/>
</dbReference>
<sequence>MRDYPRTGSAANRKKKSLMTGDEVFKTINPWWVAAADGCSF</sequence>
<dbReference type="PATRIC" id="fig|158899.10.peg.1499"/>
<gene>
    <name evidence="1" type="ORF">CFter6_1490</name>
</gene>
<dbReference type="AlphaFoldDB" id="A0A127P978"/>
<dbReference type="EMBL" id="CP013232">
    <property type="protein sequence ID" value="AMO94194.1"/>
    <property type="molecule type" value="Genomic_DNA"/>
</dbReference>